<evidence type="ECO:0000256" key="10">
    <source>
        <dbReference type="RuleBase" id="RU003421"/>
    </source>
</evidence>
<evidence type="ECO:0000256" key="5">
    <source>
        <dbReference type="ARBA" id="ARBA00022490"/>
    </source>
</evidence>
<name>A0A0B4S3G7_9FIRM</name>
<evidence type="ECO:0000256" key="9">
    <source>
        <dbReference type="PIRSR" id="PIRSR006431-1"/>
    </source>
</evidence>
<keyword evidence="6 8" id="KW-0645">Protease</keyword>
<dbReference type="PIRSF" id="PIRSF006431">
    <property type="entry name" value="Pept_S33"/>
    <property type="match status" value="1"/>
</dbReference>
<feature type="active site" description="Nucleophile" evidence="9">
    <location>
        <position position="112"/>
    </location>
</feature>
<dbReference type="PANTHER" id="PTHR43722:SF1">
    <property type="entry name" value="PROLINE IMINOPEPTIDASE"/>
    <property type="match status" value="1"/>
</dbReference>
<evidence type="ECO:0000256" key="1">
    <source>
        <dbReference type="ARBA" id="ARBA00001585"/>
    </source>
</evidence>
<keyword evidence="5 8" id="KW-0963">Cytoplasm</keyword>
<dbReference type="GO" id="GO:0006508">
    <property type="term" value="P:proteolysis"/>
    <property type="evidence" value="ECO:0007669"/>
    <property type="project" value="UniProtKB-KW"/>
</dbReference>
<dbReference type="RefSeq" id="WP_029950433.1">
    <property type="nucleotide sequence ID" value="NZ_CP009761.1"/>
</dbReference>
<evidence type="ECO:0000259" key="11">
    <source>
        <dbReference type="Pfam" id="PF00561"/>
    </source>
</evidence>
<evidence type="ECO:0000256" key="3">
    <source>
        <dbReference type="ARBA" id="ARBA00010088"/>
    </source>
</evidence>
<feature type="domain" description="AB hydrolase-1" evidence="11">
    <location>
        <begin position="38"/>
        <end position="294"/>
    </location>
</feature>
<keyword evidence="7 8" id="KW-0378">Hydrolase</keyword>
<dbReference type="KEGG" id="pmic:NW74_07430"/>
<dbReference type="EMBL" id="CP009761">
    <property type="protein sequence ID" value="AIZ37166.1"/>
    <property type="molecule type" value="Genomic_DNA"/>
</dbReference>
<dbReference type="GO" id="GO:0004177">
    <property type="term" value="F:aminopeptidase activity"/>
    <property type="evidence" value="ECO:0007669"/>
    <property type="project" value="UniProtKB-UniRule"/>
</dbReference>
<dbReference type="Proteomes" id="UP000031386">
    <property type="component" value="Chromosome"/>
</dbReference>
<reference evidence="12 13" key="1">
    <citation type="submission" date="2014-10" db="EMBL/GenBank/DDBJ databases">
        <title>Complete genome sequence of Parvimonas micra KCOM 1535 (= ChDC B708).</title>
        <authorList>
            <person name="Kook J.-K."/>
            <person name="Park S.-N."/>
            <person name="Lim Y.K."/>
            <person name="Roh H."/>
        </authorList>
    </citation>
    <scope>NUCLEOTIDE SEQUENCE [LARGE SCALE GENOMIC DNA]</scope>
    <source>
        <strain evidence="13">KCOM 1535 / ChDC B708</strain>
    </source>
</reference>
<dbReference type="NCBIfam" id="TIGR01249">
    <property type="entry name" value="pro_imino_pep_1"/>
    <property type="match status" value="1"/>
</dbReference>
<accession>A0A0B4S3G7</accession>
<evidence type="ECO:0000313" key="12">
    <source>
        <dbReference type="EMBL" id="AIZ37166.1"/>
    </source>
</evidence>
<dbReference type="PANTHER" id="PTHR43722">
    <property type="entry name" value="PROLINE IMINOPEPTIDASE"/>
    <property type="match status" value="1"/>
</dbReference>
<dbReference type="InterPro" id="IPR000073">
    <property type="entry name" value="AB_hydrolase_1"/>
</dbReference>
<dbReference type="EC" id="3.4.11.5" evidence="8 10"/>
<feature type="active site" description="Proton donor" evidence="9">
    <location>
        <position position="291"/>
    </location>
</feature>
<feature type="active site" evidence="9">
    <location>
        <position position="264"/>
    </location>
</feature>
<evidence type="ECO:0000256" key="8">
    <source>
        <dbReference type="PIRNR" id="PIRNR006431"/>
    </source>
</evidence>
<dbReference type="AlphaFoldDB" id="A0A0B4S3G7"/>
<evidence type="ECO:0000256" key="7">
    <source>
        <dbReference type="ARBA" id="ARBA00022801"/>
    </source>
</evidence>
<dbReference type="STRING" id="33033.NW74_07430"/>
<dbReference type="SUPFAM" id="SSF53474">
    <property type="entry name" value="alpha/beta-Hydrolases"/>
    <property type="match status" value="1"/>
</dbReference>
<protein>
    <recommendedName>
        <fullName evidence="8 10">Proline iminopeptidase</fullName>
        <shortName evidence="8">PIP</shortName>
        <ecNumber evidence="8 10">3.4.11.5</ecNumber>
    </recommendedName>
    <alternativeName>
        <fullName evidence="8">Prolyl aminopeptidase</fullName>
    </alternativeName>
</protein>
<comment type="catalytic activity">
    <reaction evidence="1 8 10">
        <text>Release of N-terminal proline from a peptide.</text>
        <dbReference type="EC" id="3.4.11.5"/>
    </reaction>
</comment>
<dbReference type="Pfam" id="PF00561">
    <property type="entry name" value="Abhydrolase_1"/>
    <property type="match status" value="1"/>
</dbReference>
<sequence>MEFKTLFPEFESFDFGYLKVDDIHEIYYEQSGNPNGAPVVFVHGGPGCGCGEKSKRFLDPSFYRIVTIDQRGCGKSKPFLELKDNNTQNLAEDMEKIREHLKIDKWLVYGGSWGTTLSLYYAENYPQSVVGLILRGIFLGRDEDIKWLYQGGAGMFFPEAFEIFKSPFNEEERKDYVQSYYKYLTSDDYETKKKYGKSFSAFENSVVALEPRVISEEITDEDISMAIMECHYFVNHCFFEENYILNNVEKIKDIPTIIIHGRYDVDCRPVGAYLLHEKLNNSKLIFPISGHTSFDPAMTHELILAQEEFKKLF</sequence>
<evidence type="ECO:0000313" key="13">
    <source>
        <dbReference type="Proteomes" id="UP000031386"/>
    </source>
</evidence>
<evidence type="ECO:0000256" key="6">
    <source>
        <dbReference type="ARBA" id="ARBA00022670"/>
    </source>
</evidence>
<keyword evidence="4 8" id="KW-0031">Aminopeptidase</keyword>
<gene>
    <name evidence="12" type="ORF">NW74_07430</name>
</gene>
<dbReference type="Gene3D" id="3.40.50.1820">
    <property type="entry name" value="alpha/beta hydrolase"/>
    <property type="match status" value="1"/>
</dbReference>
<dbReference type="InterPro" id="IPR029058">
    <property type="entry name" value="AB_hydrolase_fold"/>
</dbReference>
<dbReference type="InterPro" id="IPR005944">
    <property type="entry name" value="Pro_iminopeptidase"/>
</dbReference>
<evidence type="ECO:0000256" key="2">
    <source>
        <dbReference type="ARBA" id="ARBA00004496"/>
    </source>
</evidence>
<evidence type="ECO:0000256" key="4">
    <source>
        <dbReference type="ARBA" id="ARBA00022438"/>
    </source>
</evidence>
<dbReference type="InterPro" id="IPR002410">
    <property type="entry name" value="Peptidase_S33"/>
</dbReference>
<dbReference type="GO" id="GO:0005737">
    <property type="term" value="C:cytoplasm"/>
    <property type="evidence" value="ECO:0007669"/>
    <property type="project" value="UniProtKB-SubCell"/>
</dbReference>
<comment type="subcellular location">
    <subcellularLocation>
        <location evidence="2 8">Cytoplasm</location>
    </subcellularLocation>
</comment>
<organism evidence="12 13">
    <name type="scientific">Parvimonas micra</name>
    <dbReference type="NCBI Taxonomy" id="33033"/>
    <lineage>
        <taxon>Bacteria</taxon>
        <taxon>Bacillati</taxon>
        <taxon>Bacillota</taxon>
        <taxon>Tissierellia</taxon>
        <taxon>Tissierellales</taxon>
        <taxon>Peptoniphilaceae</taxon>
        <taxon>Parvimonas</taxon>
    </lineage>
</organism>
<dbReference type="OrthoDB" id="9775557at2"/>
<proteinExistence type="inferred from homology"/>
<dbReference type="PRINTS" id="PR00793">
    <property type="entry name" value="PROAMNOPTASE"/>
</dbReference>
<keyword evidence="13" id="KW-1185">Reference proteome</keyword>
<comment type="similarity">
    <text evidence="3 8 10">Belongs to the peptidase S33 family.</text>
</comment>